<reference evidence="1" key="1">
    <citation type="submission" date="2021-11" db="EMBL/GenBank/DDBJ databases">
        <title>BS-T2-15 a new species belonging to the Comamonadaceae family isolated from the soil of a French oak forest.</title>
        <authorList>
            <person name="Mieszkin S."/>
            <person name="Alain K."/>
        </authorList>
    </citation>
    <scope>NUCLEOTIDE SEQUENCE</scope>
    <source>
        <strain evidence="1">BS-T2-15</strain>
    </source>
</reference>
<dbReference type="EMBL" id="JAJLJH010000001">
    <property type="protein sequence ID" value="MCK9685718.1"/>
    <property type="molecule type" value="Genomic_DNA"/>
</dbReference>
<name>A0A9X1YGP4_9BURK</name>
<keyword evidence="2" id="KW-1185">Reference proteome</keyword>
<dbReference type="RefSeq" id="WP_275681713.1">
    <property type="nucleotide sequence ID" value="NZ_JAJLJH010000001.1"/>
</dbReference>
<organism evidence="1 2">
    <name type="scientific">Scleromatobacter humisilvae</name>
    <dbReference type="NCBI Taxonomy" id="2897159"/>
    <lineage>
        <taxon>Bacteria</taxon>
        <taxon>Pseudomonadati</taxon>
        <taxon>Pseudomonadota</taxon>
        <taxon>Betaproteobacteria</taxon>
        <taxon>Burkholderiales</taxon>
        <taxon>Sphaerotilaceae</taxon>
        <taxon>Scleromatobacter</taxon>
    </lineage>
</organism>
<protein>
    <submittedName>
        <fullName evidence="1">Uncharacterized protein</fullName>
    </submittedName>
</protein>
<dbReference type="Proteomes" id="UP001139353">
    <property type="component" value="Unassembled WGS sequence"/>
</dbReference>
<accession>A0A9X1YGP4</accession>
<gene>
    <name evidence="1" type="ORF">LPC04_08345</name>
</gene>
<evidence type="ECO:0000313" key="1">
    <source>
        <dbReference type="EMBL" id="MCK9685718.1"/>
    </source>
</evidence>
<comment type="caution">
    <text evidence="1">The sequence shown here is derived from an EMBL/GenBank/DDBJ whole genome shotgun (WGS) entry which is preliminary data.</text>
</comment>
<evidence type="ECO:0000313" key="2">
    <source>
        <dbReference type="Proteomes" id="UP001139353"/>
    </source>
</evidence>
<sequence length="427" mass="46320">MKAIGARPKANRRWGIMLRAAAVGFKATLFRRRAVEANRSLRTQTIKRVFMLLKRASLPIIEHASTGVRSRDGSVLGPGSIDGALNAGSLRIAGAIAKTIYANPTPSLGTKATLSMQSFASVQWLSRATAGSSNLRLVAQHVQSDLGVRDFSRSSRVGEYGQGLCSIFIQDHLHVPIVLDFGVLCGLLGIPVPSKSVKHPDFAGWLGPEYWLVESKASLAQSSVKTELREGLIQCDAGATHIAANGGWLPTRSYSVLTAFQTDAAADDTAVHFADPSRRGGRIPDDIHDRVVRHYYRSAFTALGAVGDRLDGRLSQRRIRSTFLPGFPGVRFEQIAGGRPPSFVRPASESMDLQWSRLYVDARVMDALRTGQAASYQDATRRWIRDLQRSGEGVGSNMVAWADGLVLDLVGIDIDFASPEAVSNTPR</sequence>
<dbReference type="AlphaFoldDB" id="A0A9X1YGP4"/>
<proteinExistence type="predicted"/>